<evidence type="ECO:0000256" key="11">
    <source>
        <dbReference type="HAMAP-Rule" id="MF_01661"/>
    </source>
</evidence>
<protein>
    <recommendedName>
        <fullName evidence="5 11">D-ribose pyranase</fullName>
        <ecNumber evidence="4 11">5.4.99.62</ecNumber>
    </recommendedName>
</protein>
<dbReference type="PATRIC" id="fig|1450449.3.peg.2203"/>
<dbReference type="Gene3D" id="3.40.1650.10">
    <property type="entry name" value="RbsD-like domain"/>
    <property type="match status" value="1"/>
</dbReference>
<comment type="caution">
    <text evidence="12">The sequence shown here is derived from an EMBL/GenBank/DDBJ whole genome shotgun (WGS) entry which is preliminary data.</text>
</comment>
<proteinExistence type="inferred from homology"/>
<dbReference type="RefSeq" id="WP_027073788.1">
    <property type="nucleotide sequence ID" value="NZ_AVSP01000018.1"/>
</dbReference>
<gene>
    <name evidence="11" type="primary">rbsD</name>
    <name evidence="12" type="ORF">AK33_11065</name>
</gene>
<dbReference type="Pfam" id="PF05025">
    <property type="entry name" value="RbsD_FucU"/>
    <property type="match status" value="1"/>
</dbReference>
<dbReference type="GO" id="GO:0048029">
    <property type="term" value="F:monosaccharide binding"/>
    <property type="evidence" value="ECO:0007669"/>
    <property type="project" value="InterPro"/>
</dbReference>
<evidence type="ECO:0000313" key="13">
    <source>
        <dbReference type="Proteomes" id="UP000054123"/>
    </source>
</evidence>
<comment type="similarity">
    <text evidence="10 11">Belongs to the RbsD / FucU family. RbsD subfamily.</text>
</comment>
<evidence type="ECO:0000256" key="4">
    <source>
        <dbReference type="ARBA" id="ARBA00012862"/>
    </source>
</evidence>
<keyword evidence="8 11" id="KW-0119">Carbohydrate metabolism</keyword>
<dbReference type="InterPro" id="IPR023064">
    <property type="entry name" value="D-ribose_pyranase"/>
</dbReference>
<organism evidence="12 13">
    <name type="scientific">Mannheimia granulomatis</name>
    <dbReference type="NCBI Taxonomy" id="85402"/>
    <lineage>
        <taxon>Bacteria</taxon>
        <taxon>Pseudomonadati</taxon>
        <taxon>Pseudomonadota</taxon>
        <taxon>Gammaproteobacteria</taxon>
        <taxon>Pasteurellales</taxon>
        <taxon>Pasteurellaceae</taxon>
        <taxon>Mannheimia</taxon>
    </lineage>
</organism>
<evidence type="ECO:0000256" key="8">
    <source>
        <dbReference type="ARBA" id="ARBA00023277"/>
    </source>
</evidence>
<dbReference type="OrthoDB" id="9805009at2"/>
<keyword evidence="7 11" id="KW-0413">Isomerase</keyword>
<reference evidence="12 13" key="1">
    <citation type="journal article" date="2014" name="Genome Announc.">
        <title>Genome Sequence of a Presumptive Mannheimia haemolytica Strain with an A1/A6-Cross-Reactive Serotype from a White-Tailed Deer (Odocoileus virginianus).</title>
        <authorList>
            <person name="Lawrence P.K."/>
            <person name="Bey R.F."/>
            <person name="Wiener B."/>
            <person name="Kittichotirat W."/>
            <person name="Bumgarner R.E."/>
        </authorList>
    </citation>
    <scope>NUCLEOTIDE SEQUENCE [LARGE SCALE GENOMIC DNA]</scope>
    <source>
        <strain evidence="12 13">PKL10</strain>
    </source>
</reference>
<sequence>MKKTVNLNAQLSHCIATLGHTDSLVVCDAGLPIPQSVERIDLALTEGVPSFLQTFDVVVSEMFIEKVLLAEEIKQKNPDILSTLLERLQKLEQAQKNQIQIDYVNHEIFKEYTQGSKAIVRSGECSPYANIILYSGVPF</sequence>
<feature type="active site" description="Proton donor" evidence="11">
    <location>
        <position position="20"/>
    </location>
</feature>
<dbReference type="PANTHER" id="PTHR37831:SF1">
    <property type="entry name" value="D-RIBOSE PYRANASE"/>
    <property type="match status" value="1"/>
</dbReference>
<dbReference type="HAMAP" id="MF_01661">
    <property type="entry name" value="D_rib_pyranase"/>
    <property type="match status" value="1"/>
</dbReference>
<dbReference type="InterPro" id="IPR023750">
    <property type="entry name" value="RbsD-like_sf"/>
</dbReference>
<comment type="subcellular location">
    <subcellularLocation>
        <location evidence="2 11">Cytoplasm</location>
    </subcellularLocation>
</comment>
<dbReference type="UniPathway" id="UPA00916">
    <property type="reaction ID" value="UER00888"/>
</dbReference>
<dbReference type="GO" id="GO:0005829">
    <property type="term" value="C:cytosol"/>
    <property type="evidence" value="ECO:0007669"/>
    <property type="project" value="TreeGrafter"/>
</dbReference>
<dbReference type="AlphaFoldDB" id="A0A011MFH6"/>
<comment type="function">
    <text evidence="11">Catalyzes the interconversion of beta-pyran and beta-furan forms of D-ribose.</text>
</comment>
<dbReference type="PANTHER" id="PTHR37831">
    <property type="entry name" value="D-RIBOSE PYRANASE"/>
    <property type="match status" value="1"/>
</dbReference>
<dbReference type="GO" id="GO:0016872">
    <property type="term" value="F:intramolecular lyase activity"/>
    <property type="evidence" value="ECO:0007669"/>
    <property type="project" value="UniProtKB-UniRule"/>
</dbReference>
<evidence type="ECO:0000256" key="9">
    <source>
        <dbReference type="ARBA" id="ARBA00060600"/>
    </source>
</evidence>
<accession>A0A011MFH6</accession>
<dbReference type="NCBIfam" id="NF008761">
    <property type="entry name" value="PRK11797.1"/>
    <property type="match status" value="1"/>
</dbReference>
<feature type="binding site" evidence="11">
    <location>
        <begin position="128"/>
        <end position="130"/>
    </location>
    <ligand>
        <name>substrate</name>
    </ligand>
</feature>
<evidence type="ECO:0000256" key="3">
    <source>
        <dbReference type="ARBA" id="ARBA00011365"/>
    </source>
</evidence>
<dbReference type="EMBL" id="JANJ01000009">
    <property type="protein sequence ID" value="EXI61281.1"/>
    <property type="molecule type" value="Genomic_DNA"/>
</dbReference>
<dbReference type="GO" id="GO:0019303">
    <property type="term" value="P:D-ribose catabolic process"/>
    <property type="evidence" value="ECO:0007669"/>
    <property type="project" value="UniProtKB-UniRule"/>
</dbReference>
<dbReference type="InterPro" id="IPR007721">
    <property type="entry name" value="RbsD_FucU"/>
</dbReference>
<evidence type="ECO:0000313" key="12">
    <source>
        <dbReference type="EMBL" id="EXI61281.1"/>
    </source>
</evidence>
<evidence type="ECO:0000256" key="6">
    <source>
        <dbReference type="ARBA" id="ARBA00022490"/>
    </source>
</evidence>
<feature type="binding site" evidence="11">
    <location>
        <position position="106"/>
    </location>
    <ligand>
        <name>substrate</name>
    </ligand>
</feature>
<dbReference type="GO" id="GO:0062193">
    <property type="term" value="F:D-ribose pyranase activity"/>
    <property type="evidence" value="ECO:0007669"/>
    <property type="project" value="UniProtKB-EC"/>
</dbReference>
<evidence type="ECO:0000256" key="5">
    <source>
        <dbReference type="ARBA" id="ARBA00016281"/>
    </source>
</evidence>
<dbReference type="Proteomes" id="UP000054123">
    <property type="component" value="Unassembled WGS sequence"/>
</dbReference>
<evidence type="ECO:0000256" key="1">
    <source>
        <dbReference type="ARBA" id="ARBA00000223"/>
    </source>
</evidence>
<name>A0A011MFH6_9PAST</name>
<dbReference type="EC" id="5.4.99.62" evidence="4 11"/>
<keyword evidence="13" id="KW-1185">Reference proteome</keyword>
<comment type="pathway">
    <text evidence="9 11">Carbohydrate metabolism; D-ribose degradation; D-ribose 5-phosphate from beta-D-ribopyranose: step 1/2.</text>
</comment>
<evidence type="ECO:0000256" key="7">
    <source>
        <dbReference type="ARBA" id="ARBA00023235"/>
    </source>
</evidence>
<evidence type="ECO:0000256" key="10">
    <source>
        <dbReference type="ARBA" id="ARBA00060951"/>
    </source>
</evidence>
<feature type="binding site" evidence="11">
    <location>
        <position position="28"/>
    </location>
    <ligand>
        <name>substrate</name>
    </ligand>
</feature>
<dbReference type="STRING" id="1122190.GCA_000621105_01952"/>
<dbReference type="SUPFAM" id="SSF102546">
    <property type="entry name" value="RbsD-like"/>
    <property type="match status" value="1"/>
</dbReference>
<evidence type="ECO:0000256" key="2">
    <source>
        <dbReference type="ARBA" id="ARBA00004496"/>
    </source>
</evidence>
<keyword evidence="6 11" id="KW-0963">Cytoplasm</keyword>
<dbReference type="FunFam" id="3.40.1650.10:FF:000002">
    <property type="entry name" value="D-ribose pyranase"/>
    <property type="match status" value="1"/>
</dbReference>
<comment type="catalytic activity">
    <reaction evidence="1 11">
        <text>beta-D-ribopyranose = beta-D-ribofuranose</text>
        <dbReference type="Rhea" id="RHEA:25432"/>
        <dbReference type="ChEBI" id="CHEBI:27476"/>
        <dbReference type="ChEBI" id="CHEBI:47002"/>
        <dbReference type="EC" id="5.4.99.62"/>
    </reaction>
</comment>
<comment type="subunit">
    <text evidence="3 11">Homodecamer.</text>
</comment>